<organism evidence="9 10">
    <name type="scientific">Cellulomonas fimi</name>
    <dbReference type="NCBI Taxonomy" id="1708"/>
    <lineage>
        <taxon>Bacteria</taxon>
        <taxon>Bacillati</taxon>
        <taxon>Actinomycetota</taxon>
        <taxon>Actinomycetes</taxon>
        <taxon>Micrococcales</taxon>
        <taxon>Cellulomonadaceae</taxon>
        <taxon>Cellulomonas</taxon>
    </lineage>
</organism>
<name>A0A7Y0QID5_CELFI</name>
<protein>
    <submittedName>
        <fullName evidence="9">Glycoside hydrolase family 65 protein</fullName>
    </submittedName>
</protein>
<evidence type="ECO:0000256" key="5">
    <source>
        <dbReference type="SAM" id="MobiDB-lite"/>
    </source>
</evidence>
<dbReference type="InterPro" id="IPR005195">
    <property type="entry name" value="Glyco_hydro_65_M"/>
</dbReference>
<dbReference type="Pfam" id="PF03632">
    <property type="entry name" value="Glyco_hydro_65m"/>
    <property type="match status" value="1"/>
</dbReference>
<dbReference type="InterPro" id="IPR005196">
    <property type="entry name" value="Glyco_hydro_65_N"/>
</dbReference>
<evidence type="ECO:0000256" key="4">
    <source>
        <dbReference type="PIRSR" id="PIRSR036289-51"/>
    </source>
</evidence>
<evidence type="ECO:0000313" key="10">
    <source>
        <dbReference type="Proteomes" id="UP000562124"/>
    </source>
</evidence>
<evidence type="ECO:0000259" key="8">
    <source>
        <dbReference type="Pfam" id="PF03636"/>
    </source>
</evidence>
<dbReference type="RefSeq" id="WP_169325611.1">
    <property type="nucleotide sequence ID" value="NZ_JABCJJ010000027.1"/>
</dbReference>
<evidence type="ECO:0000259" key="7">
    <source>
        <dbReference type="Pfam" id="PF03633"/>
    </source>
</evidence>
<dbReference type="Pfam" id="PF03636">
    <property type="entry name" value="Glyco_hydro_65N"/>
    <property type="match status" value="1"/>
</dbReference>
<dbReference type="Proteomes" id="UP000562124">
    <property type="component" value="Unassembled WGS sequence"/>
</dbReference>
<feature type="region of interest" description="Disordered" evidence="5">
    <location>
        <begin position="770"/>
        <end position="798"/>
    </location>
</feature>
<feature type="domain" description="Glycoside hydrolase family 65 C-terminal" evidence="7">
    <location>
        <begin position="696"/>
        <end position="759"/>
    </location>
</feature>
<dbReference type="PANTHER" id="PTHR11051">
    <property type="entry name" value="GLYCOSYL HYDROLASE-RELATED"/>
    <property type="match status" value="1"/>
</dbReference>
<dbReference type="Gene3D" id="1.50.10.10">
    <property type="match status" value="1"/>
</dbReference>
<feature type="binding site" evidence="4">
    <location>
        <begin position="369"/>
        <end position="370"/>
    </location>
    <ligand>
        <name>substrate</name>
    </ligand>
</feature>
<feature type="domain" description="Glycoside hydrolase family 65 central catalytic" evidence="6">
    <location>
        <begin position="335"/>
        <end position="687"/>
    </location>
</feature>
<evidence type="ECO:0000259" key="6">
    <source>
        <dbReference type="Pfam" id="PF03632"/>
    </source>
</evidence>
<dbReference type="Gene3D" id="2.70.98.40">
    <property type="entry name" value="Glycoside hydrolase, family 65, N-terminal domain"/>
    <property type="match status" value="1"/>
</dbReference>
<dbReference type="SUPFAM" id="SSF48208">
    <property type="entry name" value="Six-hairpin glycosidases"/>
    <property type="match status" value="1"/>
</dbReference>
<feature type="active site" description="Proton donor" evidence="3">
    <location>
        <position position="496"/>
    </location>
</feature>
<dbReference type="PIRSF" id="PIRSF036289">
    <property type="entry name" value="Glycosyl_hydrolase_malt_phosph"/>
    <property type="match status" value="1"/>
</dbReference>
<proteinExistence type="inferred from homology"/>
<dbReference type="InterPro" id="IPR012341">
    <property type="entry name" value="6hp_glycosidase-like_sf"/>
</dbReference>
<dbReference type="Gene3D" id="2.60.420.10">
    <property type="entry name" value="Maltose phosphorylase, domain 3"/>
    <property type="match status" value="1"/>
</dbReference>
<evidence type="ECO:0000256" key="2">
    <source>
        <dbReference type="ARBA" id="ARBA00023295"/>
    </source>
</evidence>
<keyword evidence="10" id="KW-1185">Reference proteome</keyword>
<dbReference type="GO" id="GO:0016757">
    <property type="term" value="F:glycosyltransferase activity"/>
    <property type="evidence" value="ECO:0007669"/>
    <property type="project" value="UniProtKB-ARBA"/>
</dbReference>
<evidence type="ECO:0000256" key="3">
    <source>
        <dbReference type="PIRSR" id="PIRSR036289-50"/>
    </source>
</evidence>
<feature type="binding site" evidence="4">
    <location>
        <begin position="599"/>
        <end position="600"/>
    </location>
    <ligand>
        <name>substrate</name>
    </ligand>
</feature>
<accession>A0A7Y0QID5</accession>
<dbReference type="SUPFAM" id="SSF74650">
    <property type="entry name" value="Galactose mutarotase-like"/>
    <property type="match status" value="1"/>
</dbReference>
<dbReference type="InterPro" id="IPR008928">
    <property type="entry name" value="6-hairpin_glycosidase_sf"/>
</dbReference>
<gene>
    <name evidence="9" type="ORF">HIR71_13625</name>
</gene>
<dbReference type="EMBL" id="JABCJJ010000027">
    <property type="protein sequence ID" value="NMR21240.1"/>
    <property type="molecule type" value="Genomic_DNA"/>
</dbReference>
<evidence type="ECO:0000313" key="9">
    <source>
        <dbReference type="EMBL" id="NMR21240.1"/>
    </source>
</evidence>
<sequence length="798" mass="88114">MSASRAGHSPRAALPVEPWCVREPSVDLTTLAQTESLFALSNGHLGLRGNLDEGEPNATPGTYLGSFFENHPLPYPEGGYGYPESGQTLVNVTNGKIMRLLVDDEPFDVRYGDLLTHERRLDLRGGVLERHVDWVSPAGKRVRVRSTRLVSFTHRAVAGIEYEVEAVGDPVRLILQSELVTNEAPPEVDSEDPRVAQALDNPLVAVSQDVEQGGVVMLHRTRQSGLTMAAGMDHEVHVDGRYDVEHDARPDWARTTIVTTLAPGERLRVVKYLAYGWSARRSEPALRDQVAAALTAARYAGWQGLVDSQRAYLDDFWGCADVEVDGDPVLQQAVRFSLFHVLQAGARSERRGIGAKGLTGTGYNGHTFWDIEGFVLPLLTLTAPDAAANALRWRASTLDLARQRAATLGLAGAAFPWRTIDGEETSAYWPAGTAAFHLNADIARAFEQYRRITGDDSLEVSCGLEVLVETARLWLSLGHHDRHGRWHLDGVTGPDEYTAVVDDNVFTNLMAARNLRAAADAVARHPEQSRTLGVTTEESAAWRDAAEAVHLPYDKELGVHPQCNSFTRYAEWEFTDPEDDRPLMLRAPYFQLYRKQVVKQADLVLAMQWFPDAFTDEERARNFDYYEKRTVRDSSLSAAAQSVIAARTGHLRLAHDYLHEAALVDLRDLHGNTSQGLHIASLAGAWNALVEGFGGMREDGERLRLEPTLPAAIDRLSFRLRWRGARVRVEITADEVRCSLPGQPDASADLLLYDELLTVTGAGEVVRPLRSREPLLPTPTQPPGRAPEPARTSADVVS</sequence>
<dbReference type="GO" id="GO:0005975">
    <property type="term" value="P:carbohydrate metabolic process"/>
    <property type="evidence" value="ECO:0007669"/>
    <property type="project" value="InterPro"/>
</dbReference>
<comment type="similarity">
    <text evidence="1">Belongs to the glycosyl hydrolase 65 family.</text>
</comment>
<dbReference type="InterPro" id="IPR037018">
    <property type="entry name" value="GH65_N"/>
</dbReference>
<dbReference type="PANTHER" id="PTHR11051:SF13">
    <property type="entry name" value="GLYCOSYL TRANSFERASE"/>
    <property type="match status" value="1"/>
</dbReference>
<dbReference type="GO" id="GO:0004553">
    <property type="term" value="F:hydrolase activity, hydrolyzing O-glycosyl compounds"/>
    <property type="evidence" value="ECO:0007669"/>
    <property type="project" value="TreeGrafter"/>
</dbReference>
<dbReference type="GO" id="GO:0030246">
    <property type="term" value="F:carbohydrate binding"/>
    <property type="evidence" value="ECO:0007669"/>
    <property type="project" value="InterPro"/>
</dbReference>
<keyword evidence="2" id="KW-0326">Glycosidase</keyword>
<dbReference type="FunFam" id="1.50.10.10:FF:000029">
    <property type="entry name" value="Family 65 glycosyl hydrolase"/>
    <property type="match status" value="1"/>
</dbReference>
<dbReference type="AlphaFoldDB" id="A0A7Y0QID5"/>
<reference evidence="9 10" key="1">
    <citation type="submission" date="2020-04" db="EMBL/GenBank/DDBJ databases">
        <title>Sequencing and Assembly of C. fimi.</title>
        <authorList>
            <person name="Ramsey A.R."/>
        </authorList>
    </citation>
    <scope>NUCLEOTIDE SEQUENCE [LARGE SCALE GENOMIC DNA]</scope>
    <source>
        <strain evidence="9 10">SB</strain>
    </source>
</reference>
<dbReference type="InterPro" id="IPR005194">
    <property type="entry name" value="Glyco_hydro_65_C"/>
</dbReference>
<feature type="domain" description="Glycoside hydrolase family 65 N-terminal" evidence="8">
    <location>
        <begin position="23"/>
        <end position="278"/>
    </location>
</feature>
<dbReference type="Pfam" id="PF03633">
    <property type="entry name" value="Glyco_hydro_65C"/>
    <property type="match status" value="1"/>
</dbReference>
<dbReference type="InterPro" id="IPR017045">
    <property type="entry name" value="Malt_Pase/Glycosyl_Hdrlase"/>
</dbReference>
<feature type="compositionally biased region" description="Pro residues" evidence="5">
    <location>
        <begin position="776"/>
        <end position="786"/>
    </location>
</feature>
<dbReference type="InterPro" id="IPR011013">
    <property type="entry name" value="Gal_mutarotase_sf_dom"/>
</dbReference>
<evidence type="ECO:0000256" key="1">
    <source>
        <dbReference type="ARBA" id="ARBA00006768"/>
    </source>
</evidence>
<comment type="caution">
    <text evidence="9">The sequence shown here is derived from an EMBL/GenBank/DDBJ whole genome shotgun (WGS) entry which is preliminary data.</text>
</comment>
<keyword evidence="9" id="KW-0378">Hydrolase</keyword>